<accession>A0ACB8EPZ6</accession>
<name>A0ACB8EPZ6_9SAUR</name>
<sequence>MLLLWPSNPDLQRAHEPPDAVHAARRGAQRAPPTRGRLQSESHALCSSHSQGPSHAPYIARSPLLPERVLSLELNKDKDVERIHGSGVSTLDIEPVEGRYMLSGGSDGVIVLYDLENCSGKPCYTYEIFGSWSK</sequence>
<dbReference type="Proteomes" id="UP000827872">
    <property type="component" value="Linkage Group LG07"/>
</dbReference>
<evidence type="ECO:0000313" key="1">
    <source>
        <dbReference type="EMBL" id="KAH7994638.1"/>
    </source>
</evidence>
<organism evidence="1 2">
    <name type="scientific">Sphaerodactylus townsendi</name>
    <dbReference type="NCBI Taxonomy" id="933632"/>
    <lineage>
        <taxon>Eukaryota</taxon>
        <taxon>Metazoa</taxon>
        <taxon>Chordata</taxon>
        <taxon>Craniata</taxon>
        <taxon>Vertebrata</taxon>
        <taxon>Euteleostomi</taxon>
        <taxon>Lepidosauria</taxon>
        <taxon>Squamata</taxon>
        <taxon>Bifurcata</taxon>
        <taxon>Gekkota</taxon>
        <taxon>Sphaerodactylidae</taxon>
        <taxon>Sphaerodactylus</taxon>
    </lineage>
</organism>
<gene>
    <name evidence="1" type="ORF">K3G42_012556</name>
</gene>
<reference evidence="1" key="1">
    <citation type="submission" date="2021-08" db="EMBL/GenBank/DDBJ databases">
        <title>The first chromosome-level gecko genome reveals the dynamic sex chromosomes of Neotropical dwarf geckos (Sphaerodactylidae: Sphaerodactylus).</title>
        <authorList>
            <person name="Pinto B.J."/>
            <person name="Keating S.E."/>
            <person name="Gamble T."/>
        </authorList>
    </citation>
    <scope>NUCLEOTIDE SEQUENCE</scope>
    <source>
        <strain evidence="1">TG3544</strain>
    </source>
</reference>
<proteinExistence type="predicted"/>
<comment type="caution">
    <text evidence="1">The sequence shown here is derived from an EMBL/GenBank/DDBJ whole genome shotgun (WGS) entry which is preliminary data.</text>
</comment>
<protein>
    <submittedName>
        <fullName evidence="1">Uncharacterized protein</fullName>
    </submittedName>
</protein>
<evidence type="ECO:0000313" key="2">
    <source>
        <dbReference type="Proteomes" id="UP000827872"/>
    </source>
</evidence>
<keyword evidence="2" id="KW-1185">Reference proteome</keyword>
<dbReference type="EMBL" id="CM037620">
    <property type="protein sequence ID" value="KAH7994638.1"/>
    <property type="molecule type" value="Genomic_DNA"/>
</dbReference>